<dbReference type="EMBL" id="BAABFL010000320">
    <property type="protein sequence ID" value="GAA4649841.1"/>
    <property type="molecule type" value="Genomic_DNA"/>
</dbReference>
<name>A0ABP8V1M7_9GAMM</name>
<gene>
    <name evidence="1" type="ORF">GCM10023116_21220</name>
</gene>
<dbReference type="Proteomes" id="UP001500604">
    <property type="component" value="Unassembled WGS sequence"/>
</dbReference>
<reference evidence="2" key="1">
    <citation type="journal article" date="2019" name="Int. J. Syst. Evol. Microbiol.">
        <title>The Global Catalogue of Microorganisms (GCM) 10K type strain sequencing project: providing services to taxonomists for standard genome sequencing and annotation.</title>
        <authorList>
            <consortium name="The Broad Institute Genomics Platform"/>
            <consortium name="The Broad Institute Genome Sequencing Center for Infectious Disease"/>
            <person name="Wu L."/>
            <person name="Ma J."/>
        </authorList>
    </citation>
    <scope>NUCLEOTIDE SEQUENCE [LARGE SCALE GENOMIC DNA]</scope>
    <source>
        <strain evidence="2">JCM 17805</strain>
    </source>
</reference>
<keyword evidence="2" id="KW-1185">Reference proteome</keyword>
<sequence length="50" mass="5922">MTVWAHVLLRKPVKQGSSSFCSYVLEIWVRFNSTQDVSTDAEPDRRYQCW</sequence>
<proteinExistence type="predicted"/>
<comment type="caution">
    <text evidence="1">The sequence shown here is derived from an EMBL/GenBank/DDBJ whole genome shotgun (WGS) entry which is preliminary data.</text>
</comment>
<evidence type="ECO:0000313" key="2">
    <source>
        <dbReference type="Proteomes" id="UP001500604"/>
    </source>
</evidence>
<organism evidence="1 2">
    <name type="scientific">Kistimonas scapharcae</name>
    <dbReference type="NCBI Taxonomy" id="1036133"/>
    <lineage>
        <taxon>Bacteria</taxon>
        <taxon>Pseudomonadati</taxon>
        <taxon>Pseudomonadota</taxon>
        <taxon>Gammaproteobacteria</taxon>
        <taxon>Oceanospirillales</taxon>
        <taxon>Endozoicomonadaceae</taxon>
        <taxon>Kistimonas</taxon>
    </lineage>
</organism>
<protein>
    <submittedName>
        <fullName evidence="1">Uncharacterized protein</fullName>
    </submittedName>
</protein>
<evidence type="ECO:0000313" key="1">
    <source>
        <dbReference type="EMBL" id="GAA4649841.1"/>
    </source>
</evidence>
<accession>A0ABP8V1M7</accession>